<keyword evidence="12" id="KW-1185">Reference proteome</keyword>
<dbReference type="InterPro" id="IPR037673">
    <property type="entry name" value="MSC/AndL"/>
</dbReference>
<evidence type="ECO:0000256" key="9">
    <source>
        <dbReference type="ARBA" id="ARBA00023303"/>
    </source>
</evidence>
<dbReference type="PANTHER" id="PTHR30266:SF2">
    <property type="entry name" value="LARGE-CONDUCTANCE MECHANOSENSITIVE CHANNEL"/>
    <property type="match status" value="1"/>
</dbReference>
<dbReference type="SUPFAM" id="SSF81330">
    <property type="entry name" value="Gated mechanosensitive channel"/>
    <property type="match status" value="1"/>
</dbReference>
<dbReference type="NCBIfam" id="NF010557">
    <property type="entry name" value="PRK13952.1"/>
    <property type="match status" value="1"/>
</dbReference>
<evidence type="ECO:0000256" key="6">
    <source>
        <dbReference type="ARBA" id="ARBA00022989"/>
    </source>
</evidence>
<dbReference type="InterPro" id="IPR019823">
    <property type="entry name" value="Mechanosensitive_channel_CS"/>
</dbReference>
<protein>
    <recommendedName>
        <fullName evidence="10">Large-conductance mechanosensitive channel</fullName>
    </recommendedName>
</protein>
<feature type="transmembrane region" description="Helical" evidence="10">
    <location>
        <begin position="12"/>
        <end position="35"/>
    </location>
</feature>
<dbReference type="Proteomes" id="UP000542776">
    <property type="component" value="Unassembled WGS sequence"/>
</dbReference>
<dbReference type="PRINTS" id="PR01264">
    <property type="entry name" value="MECHCHANNEL"/>
</dbReference>
<comment type="function">
    <text evidence="10">Channel that opens in response to stretch forces in the membrane lipid bilayer. May participate in the regulation of osmotic pressure changes within the cell.</text>
</comment>
<keyword evidence="7 10" id="KW-0406">Ion transport</keyword>
<dbReference type="InterPro" id="IPR036019">
    <property type="entry name" value="MscL_channel"/>
</dbReference>
<dbReference type="Gene3D" id="1.10.1200.120">
    <property type="entry name" value="Large-conductance mechanosensitive channel, MscL, domain 1"/>
    <property type="match status" value="1"/>
</dbReference>
<dbReference type="Pfam" id="PF01741">
    <property type="entry name" value="MscL"/>
    <property type="match status" value="1"/>
</dbReference>
<evidence type="ECO:0000256" key="3">
    <source>
        <dbReference type="ARBA" id="ARBA00022448"/>
    </source>
</evidence>
<dbReference type="EMBL" id="JACIEK010000003">
    <property type="protein sequence ID" value="MBB3997997.1"/>
    <property type="molecule type" value="Genomic_DNA"/>
</dbReference>
<keyword evidence="4 10" id="KW-1003">Cell membrane</keyword>
<keyword evidence="10" id="KW-0997">Cell inner membrane</keyword>
<evidence type="ECO:0000256" key="10">
    <source>
        <dbReference type="HAMAP-Rule" id="MF_00115"/>
    </source>
</evidence>
<evidence type="ECO:0000313" key="11">
    <source>
        <dbReference type="EMBL" id="MBB3997997.1"/>
    </source>
</evidence>
<keyword evidence="9 10" id="KW-0407">Ion channel</keyword>
<dbReference type="GO" id="GO:0005886">
    <property type="term" value="C:plasma membrane"/>
    <property type="evidence" value="ECO:0007669"/>
    <property type="project" value="UniProtKB-SubCell"/>
</dbReference>
<comment type="subcellular location">
    <subcellularLocation>
        <location evidence="10">Cell inner membrane</location>
        <topology evidence="10">Multi-pass membrane protein</topology>
    </subcellularLocation>
    <subcellularLocation>
        <location evidence="1">Cell membrane</location>
        <topology evidence="1">Multi-pass membrane protein</topology>
    </subcellularLocation>
</comment>
<organism evidence="11 12">
    <name type="scientific">Aureimonas pseudogalii</name>
    <dbReference type="NCBI Taxonomy" id="1744844"/>
    <lineage>
        <taxon>Bacteria</taxon>
        <taxon>Pseudomonadati</taxon>
        <taxon>Pseudomonadota</taxon>
        <taxon>Alphaproteobacteria</taxon>
        <taxon>Hyphomicrobiales</taxon>
        <taxon>Aurantimonadaceae</taxon>
        <taxon>Aureimonas</taxon>
    </lineage>
</organism>
<sequence>MLKEFREFALKGNMVDLAIGIIIGAAFSGLVNSIVADLIMPIVGLATGGVDFTNKFVGLGGGVTAATLAQAREQGPVLAYGNFLTLLINFLIVAFVLFMVVKGMNRLKRKEEAKPPEAKDVPREEKLLEEIRDLLAKGGTARPGQVPGTDF</sequence>
<gene>
    <name evidence="10" type="primary">mscL</name>
    <name evidence="11" type="ORF">GGR04_001835</name>
</gene>
<evidence type="ECO:0000256" key="5">
    <source>
        <dbReference type="ARBA" id="ARBA00022692"/>
    </source>
</evidence>
<evidence type="ECO:0000256" key="2">
    <source>
        <dbReference type="ARBA" id="ARBA00007254"/>
    </source>
</evidence>
<evidence type="ECO:0000313" key="12">
    <source>
        <dbReference type="Proteomes" id="UP000542776"/>
    </source>
</evidence>
<dbReference type="NCBIfam" id="NF001843">
    <property type="entry name" value="PRK00567.1-4"/>
    <property type="match status" value="1"/>
</dbReference>
<keyword evidence="5 10" id="KW-0812">Transmembrane</keyword>
<dbReference type="GO" id="GO:0008381">
    <property type="term" value="F:mechanosensitive monoatomic ion channel activity"/>
    <property type="evidence" value="ECO:0007669"/>
    <property type="project" value="UniProtKB-UniRule"/>
</dbReference>
<keyword evidence="3 10" id="KW-0813">Transport</keyword>
<evidence type="ECO:0000256" key="7">
    <source>
        <dbReference type="ARBA" id="ARBA00023065"/>
    </source>
</evidence>
<dbReference type="HAMAP" id="MF_00115">
    <property type="entry name" value="MscL"/>
    <property type="match status" value="1"/>
</dbReference>
<accession>A0A7W6H4A1</accession>
<name>A0A7W6H4A1_9HYPH</name>
<comment type="subunit">
    <text evidence="10">Homopentamer.</text>
</comment>
<dbReference type="RefSeq" id="WP_183199530.1">
    <property type="nucleotide sequence ID" value="NZ_JACIEK010000003.1"/>
</dbReference>
<dbReference type="PROSITE" id="PS01327">
    <property type="entry name" value="MSCL"/>
    <property type="match status" value="1"/>
</dbReference>
<reference evidence="11 12" key="1">
    <citation type="submission" date="2020-08" db="EMBL/GenBank/DDBJ databases">
        <title>Genomic Encyclopedia of Type Strains, Phase IV (KMG-IV): sequencing the most valuable type-strain genomes for metagenomic binning, comparative biology and taxonomic classification.</title>
        <authorList>
            <person name="Goeker M."/>
        </authorList>
    </citation>
    <scope>NUCLEOTIDE SEQUENCE [LARGE SCALE GENOMIC DNA]</scope>
    <source>
        <strain evidence="11 12">DSM 102238</strain>
    </source>
</reference>
<keyword evidence="8 10" id="KW-0472">Membrane</keyword>
<keyword evidence="6 10" id="KW-1133">Transmembrane helix</keyword>
<dbReference type="PANTHER" id="PTHR30266">
    <property type="entry name" value="MECHANOSENSITIVE CHANNEL MSCL"/>
    <property type="match status" value="1"/>
</dbReference>
<dbReference type="AlphaFoldDB" id="A0A7W6H4A1"/>
<comment type="caution">
    <text evidence="11">The sequence shown here is derived from an EMBL/GenBank/DDBJ whole genome shotgun (WGS) entry which is preliminary data.</text>
</comment>
<evidence type="ECO:0000256" key="8">
    <source>
        <dbReference type="ARBA" id="ARBA00023136"/>
    </source>
</evidence>
<evidence type="ECO:0000256" key="1">
    <source>
        <dbReference type="ARBA" id="ARBA00004651"/>
    </source>
</evidence>
<proteinExistence type="inferred from homology"/>
<dbReference type="InterPro" id="IPR001185">
    <property type="entry name" value="MS_channel"/>
</dbReference>
<evidence type="ECO:0000256" key="4">
    <source>
        <dbReference type="ARBA" id="ARBA00022475"/>
    </source>
</evidence>
<dbReference type="NCBIfam" id="TIGR00220">
    <property type="entry name" value="mscL"/>
    <property type="match status" value="1"/>
</dbReference>
<comment type="similarity">
    <text evidence="2 10">Belongs to the MscL family.</text>
</comment>
<feature type="transmembrane region" description="Helical" evidence="10">
    <location>
        <begin position="77"/>
        <end position="101"/>
    </location>
</feature>